<protein>
    <submittedName>
        <fullName evidence="6">Hsp20/alpha crystallin family protein</fullName>
    </submittedName>
</protein>
<comment type="similarity">
    <text evidence="2 3">Belongs to the small heat shock protein (HSP20) family.</text>
</comment>
<dbReference type="InterPro" id="IPR008978">
    <property type="entry name" value="HSP20-like_chaperone"/>
</dbReference>
<evidence type="ECO:0000256" key="1">
    <source>
        <dbReference type="ARBA" id="ARBA00023016"/>
    </source>
</evidence>
<evidence type="ECO:0000313" key="7">
    <source>
        <dbReference type="Proteomes" id="UP000757435"/>
    </source>
</evidence>
<evidence type="ECO:0000256" key="2">
    <source>
        <dbReference type="PROSITE-ProRule" id="PRU00285"/>
    </source>
</evidence>
<dbReference type="Proteomes" id="UP000757435">
    <property type="component" value="Unassembled WGS sequence"/>
</dbReference>
<evidence type="ECO:0000259" key="5">
    <source>
        <dbReference type="PROSITE" id="PS01031"/>
    </source>
</evidence>
<dbReference type="PROSITE" id="PS01031">
    <property type="entry name" value="SHSP"/>
    <property type="match status" value="1"/>
</dbReference>
<feature type="compositionally biased region" description="Low complexity" evidence="4">
    <location>
        <begin position="153"/>
        <end position="179"/>
    </location>
</feature>
<comment type="caution">
    <text evidence="6">The sequence shown here is derived from an EMBL/GenBank/DDBJ whole genome shotgun (WGS) entry which is preliminary data.</text>
</comment>
<dbReference type="EMBL" id="JAHHHD010000018">
    <property type="protein sequence ID" value="MBW4660175.1"/>
    <property type="molecule type" value="Genomic_DNA"/>
</dbReference>
<reference evidence="6" key="2">
    <citation type="journal article" date="2022" name="Microbiol. Resour. Announc.">
        <title>Metagenome Sequencing to Explore Phylogenomics of Terrestrial Cyanobacteria.</title>
        <authorList>
            <person name="Ward R.D."/>
            <person name="Stajich J.E."/>
            <person name="Johansen J.R."/>
            <person name="Huntemann M."/>
            <person name="Clum A."/>
            <person name="Foster B."/>
            <person name="Foster B."/>
            <person name="Roux S."/>
            <person name="Palaniappan K."/>
            <person name="Varghese N."/>
            <person name="Mukherjee S."/>
            <person name="Reddy T.B.K."/>
            <person name="Daum C."/>
            <person name="Copeland A."/>
            <person name="Chen I.A."/>
            <person name="Ivanova N.N."/>
            <person name="Kyrpides N.C."/>
            <person name="Shapiro N."/>
            <person name="Eloe-Fadrosh E.A."/>
            <person name="Pietrasiak N."/>
        </authorList>
    </citation>
    <scope>NUCLEOTIDE SEQUENCE</scope>
    <source>
        <strain evidence="6">UHER 2000/2452</strain>
    </source>
</reference>
<name>A0A951QCX9_9CYAN</name>
<dbReference type="CDD" id="cd06464">
    <property type="entry name" value="ACD_sHsps-like"/>
    <property type="match status" value="1"/>
</dbReference>
<feature type="domain" description="SHSP" evidence="5">
    <location>
        <begin position="30"/>
        <end position="142"/>
    </location>
</feature>
<dbReference type="InterPro" id="IPR002068">
    <property type="entry name" value="A-crystallin/Hsp20_dom"/>
</dbReference>
<organism evidence="6 7">
    <name type="scientific">Drouetiella hepatica Uher 2000/2452</name>
    <dbReference type="NCBI Taxonomy" id="904376"/>
    <lineage>
        <taxon>Bacteria</taxon>
        <taxon>Bacillati</taxon>
        <taxon>Cyanobacteriota</taxon>
        <taxon>Cyanophyceae</taxon>
        <taxon>Oculatellales</taxon>
        <taxon>Oculatellaceae</taxon>
        <taxon>Drouetiella</taxon>
    </lineage>
</organism>
<sequence length="179" mass="20202">MIIRYWQPWREMETLRQQVDRLFDDLVENSDRPTWTPAIELKDTGDTFVLRAQIPGVDAKDVNVEVTKAAVSISGEHRYEPQNQENGQYRSEFRYGKFHRVVSLPAAVQNDRVQAEYKDGILNLTLPKVTEVLNKVVKINLAELHSVDDSKPSVDSPAPETSDSSTSASSDVSADAWNN</sequence>
<evidence type="ECO:0000256" key="4">
    <source>
        <dbReference type="SAM" id="MobiDB-lite"/>
    </source>
</evidence>
<dbReference type="PANTHER" id="PTHR46733">
    <property type="entry name" value="26.5 KDA HEAT SHOCK PROTEIN, MITOCHONDRIAL"/>
    <property type="match status" value="1"/>
</dbReference>
<keyword evidence="1" id="KW-0346">Stress response</keyword>
<dbReference type="AlphaFoldDB" id="A0A951QCX9"/>
<dbReference type="SUPFAM" id="SSF49764">
    <property type="entry name" value="HSP20-like chaperones"/>
    <property type="match status" value="1"/>
</dbReference>
<dbReference type="Pfam" id="PF00011">
    <property type="entry name" value="HSP20"/>
    <property type="match status" value="1"/>
</dbReference>
<feature type="region of interest" description="Disordered" evidence="4">
    <location>
        <begin position="147"/>
        <end position="179"/>
    </location>
</feature>
<evidence type="ECO:0000313" key="6">
    <source>
        <dbReference type="EMBL" id="MBW4660175.1"/>
    </source>
</evidence>
<proteinExistence type="inferred from homology"/>
<dbReference type="GO" id="GO:0009408">
    <property type="term" value="P:response to heat"/>
    <property type="evidence" value="ECO:0007669"/>
    <property type="project" value="InterPro"/>
</dbReference>
<dbReference type="PANTHER" id="PTHR46733:SF4">
    <property type="entry name" value="HEAT SHOCK PROTEIN 21, CHLOROPLASTIC"/>
    <property type="match status" value="1"/>
</dbReference>
<reference evidence="6" key="1">
    <citation type="submission" date="2021-05" db="EMBL/GenBank/DDBJ databases">
        <authorList>
            <person name="Pietrasiak N."/>
            <person name="Ward R."/>
            <person name="Stajich J.E."/>
            <person name="Kurbessoian T."/>
        </authorList>
    </citation>
    <scope>NUCLEOTIDE SEQUENCE</scope>
    <source>
        <strain evidence="6">UHER 2000/2452</strain>
    </source>
</reference>
<gene>
    <name evidence="6" type="ORF">KME15_15980</name>
</gene>
<accession>A0A951QCX9</accession>
<evidence type="ECO:0000256" key="3">
    <source>
        <dbReference type="RuleBase" id="RU003616"/>
    </source>
</evidence>
<dbReference type="Gene3D" id="2.60.40.790">
    <property type="match status" value="1"/>
</dbReference>
<dbReference type="InterPro" id="IPR044587">
    <property type="entry name" value="HSP21-like"/>
</dbReference>